<evidence type="ECO:0000313" key="2">
    <source>
        <dbReference type="Proteomes" id="UP000186102"/>
    </source>
</evidence>
<dbReference type="AlphaFoldDB" id="A0A1Q8QIE2"/>
<proteinExistence type="predicted"/>
<dbReference type="Proteomes" id="UP000186102">
    <property type="component" value="Unassembled WGS sequence"/>
</dbReference>
<organism evidence="1 2">
    <name type="scientific">Desulfosporosinus metallidurans</name>
    <dbReference type="NCBI Taxonomy" id="1888891"/>
    <lineage>
        <taxon>Bacteria</taxon>
        <taxon>Bacillati</taxon>
        <taxon>Bacillota</taxon>
        <taxon>Clostridia</taxon>
        <taxon>Eubacteriales</taxon>
        <taxon>Desulfitobacteriaceae</taxon>
        <taxon>Desulfosporosinus</taxon>
    </lineage>
</organism>
<protein>
    <submittedName>
        <fullName evidence="1">Uncharacterized protein</fullName>
    </submittedName>
</protein>
<name>A0A1Q8QIE2_9FIRM</name>
<keyword evidence="2" id="KW-1185">Reference proteome</keyword>
<gene>
    <name evidence="1" type="ORF">DSOL_4704</name>
</gene>
<comment type="caution">
    <text evidence="1">The sequence shown here is derived from an EMBL/GenBank/DDBJ whole genome shotgun (WGS) entry which is preliminary data.</text>
</comment>
<dbReference type="EMBL" id="MLBF01000063">
    <property type="protein sequence ID" value="OLN27123.1"/>
    <property type="molecule type" value="Genomic_DNA"/>
</dbReference>
<reference evidence="1 2" key="1">
    <citation type="submission" date="2016-09" db="EMBL/GenBank/DDBJ databases">
        <title>Complete genome of Desulfosporosinus sp. OL.</title>
        <authorList>
            <person name="Mardanov A."/>
            <person name="Beletsky A."/>
            <person name="Panova A."/>
            <person name="Karnachuk O."/>
            <person name="Ravin N."/>
        </authorList>
    </citation>
    <scope>NUCLEOTIDE SEQUENCE [LARGE SCALE GENOMIC DNA]</scope>
    <source>
        <strain evidence="1 2">OL</strain>
    </source>
</reference>
<evidence type="ECO:0000313" key="1">
    <source>
        <dbReference type="EMBL" id="OLN27123.1"/>
    </source>
</evidence>
<accession>A0A1Q8QIE2</accession>
<sequence length="57" mass="6370">MRERFLFETTKTTLLGGSNSSNPALAQLIAMLKLPNESKLYLARHQQVTETESFSIG</sequence>